<accession>A0ABW0SQV0</accession>
<dbReference type="SUPFAM" id="SSF53756">
    <property type="entry name" value="UDP-Glycosyltransferase/glycogen phosphorylase"/>
    <property type="match status" value="1"/>
</dbReference>
<evidence type="ECO:0000313" key="5">
    <source>
        <dbReference type="Proteomes" id="UP001596036"/>
    </source>
</evidence>
<dbReference type="Pfam" id="PF13692">
    <property type="entry name" value="Glyco_trans_1_4"/>
    <property type="match status" value="1"/>
</dbReference>
<dbReference type="Pfam" id="PF13524">
    <property type="entry name" value="Glyco_trans_1_2"/>
    <property type="match status" value="1"/>
</dbReference>
<keyword evidence="5" id="KW-1185">Reference proteome</keyword>
<organism evidence="4 5">
    <name type="scientific">Lysobacter yangpyeongensis</name>
    <dbReference type="NCBI Taxonomy" id="346182"/>
    <lineage>
        <taxon>Bacteria</taxon>
        <taxon>Pseudomonadati</taxon>
        <taxon>Pseudomonadota</taxon>
        <taxon>Gammaproteobacteria</taxon>
        <taxon>Lysobacterales</taxon>
        <taxon>Lysobacteraceae</taxon>
        <taxon>Lysobacter</taxon>
    </lineage>
</organism>
<dbReference type="InterPro" id="IPR055259">
    <property type="entry name" value="YkvP/CgeB_Glyco_trans-like"/>
</dbReference>
<name>A0ABW0SQV0_9GAMM</name>
<feature type="domain" description="Spore protein YkvP/CgeB glycosyl transferase-like" evidence="3">
    <location>
        <begin position="314"/>
        <end position="441"/>
    </location>
</feature>
<gene>
    <name evidence="4" type="ORF">ACFPN1_15485</name>
</gene>
<keyword evidence="4" id="KW-0808">Transferase</keyword>
<keyword evidence="1" id="KW-0175">Coiled coil</keyword>
<feature type="coiled-coil region" evidence="1">
    <location>
        <begin position="15"/>
        <end position="42"/>
    </location>
</feature>
<dbReference type="InterPro" id="IPR050194">
    <property type="entry name" value="Glycosyltransferase_grp1"/>
</dbReference>
<sequence>MNPRGDEDRAVRIHLLKCLERIEELEQQVHDADQALAQARKNEDEVRGSTAFALGLALVRSLRSPLRAPAEMAGLVRLAIGRLRHLRAPARPHQLPPPDLTAAGNPEEAPPSLATLEVADDRPGLLPELRIAAVLDQFSHESFSPDCRLLALRCDEWVSQMRDFRPHLLLVESAWRGLHGDWEGLISPCSGILRELVGACRAAGIPAVFWNKEDPLHFEAFIESAALFDAIFTTDASTIPRYRRELGHDRVYCMPFALQPAMFNPLSEGEREHAFFFAGAYYGNLAGRARDSRRVFDALRVVGPLAIFDRNHGSSKQGNTYPESYRRHVRGGVPYEEVPALYRRFEFGVNINTVKQSPTMFARRVFELIGSGCGVYGNFSVGVRRMLGNLVVASDDQEALFDEAWRDFTTSAGGVTSSRRTRALRKVLREHTSAARLAYVCEKTLPWHVAPRPLPRFVVLSKAANEGELASVLASFARQQGVDATLVIDAHSALAPLLPSGVVALTDAQRDAAPAYSWGERWVAPFHPADAYDSHYLLDIALAQGYAHATAIGKAAYVKARDGSHETAHPELEYRRVGSLALRRCAMAEGTWTRGVGEMLERLDDGSIESAGACSIDAGSYVENGASWSSAPEPPLDEGVALRDLLELAHELAPAPALDGVGVITGAELAAAFNLGEVAAGTSASPRRHRLELCSVCPAGHPVALKTRPYSRTEFEHVGQMQLFLDAPPVAEVTWGFDALDRKGDVLARFDLPPQLTVSPVLPAATTAVRITATVDGPVVTHADGLHLHPCAPPPLLLCGKGRLLVVTNAYPSRRHAYRNGFVHRRVIHYRKLGIPVDVVVARKGIGTASYDFEGVTVTQCDPAVLSASLDATRYDAIAVHFLDRDIWDALGSSMPSTRTVVWVHGADIQPWTRRAFNYRTQDEREIARQQSDARQAFWKEVFEQAPDTVRFVFVSATFAEQCWEDLGLRLADDRWEVIHNPIDTALFEYVEKEPAQRLKVLSIRPHVSRIYANDLVAKTIERLSGHPAFMSMHFTLVGDGPLWDEDFSGLARYPNVELRRGLVHQSEIPAMHREHGVFLVPTRGDTQGVSRDEAMASGLVPITCAVGAVPEFVDAQCGILCPGEDPEALALALSDLVGDAERFLRLSRGAAQRVRAQSEAGAVVRRELEALGLATATALPEQRHDRSLTSNQVNS</sequence>
<dbReference type="RefSeq" id="WP_386756091.1">
    <property type="nucleotide sequence ID" value="NZ_JBHSNM010000008.1"/>
</dbReference>
<evidence type="ECO:0000259" key="3">
    <source>
        <dbReference type="Pfam" id="PF13524"/>
    </source>
</evidence>
<dbReference type="GO" id="GO:0016757">
    <property type="term" value="F:glycosyltransferase activity"/>
    <property type="evidence" value="ECO:0007669"/>
    <property type="project" value="UniProtKB-KW"/>
</dbReference>
<reference evidence="5" key="1">
    <citation type="journal article" date="2019" name="Int. J. Syst. Evol. Microbiol.">
        <title>The Global Catalogue of Microorganisms (GCM) 10K type strain sequencing project: providing services to taxonomists for standard genome sequencing and annotation.</title>
        <authorList>
            <consortium name="The Broad Institute Genomics Platform"/>
            <consortium name="The Broad Institute Genome Sequencing Center for Infectious Disease"/>
            <person name="Wu L."/>
            <person name="Ma J."/>
        </authorList>
    </citation>
    <scope>NUCLEOTIDE SEQUENCE [LARGE SCALE GENOMIC DNA]</scope>
    <source>
        <strain evidence="5">KACC 11407</strain>
    </source>
</reference>
<protein>
    <submittedName>
        <fullName evidence="4">Glycosyltransferase</fullName>
        <ecNumber evidence="4">2.4.-.-</ecNumber>
    </submittedName>
</protein>
<evidence type="ECO:0000256" key="2">
    <source>
        <dbReference type="SAM" id="MobiDB-lite"/>
    </source>
</evidence>
<proteinExistence type="predicted"/>
<keyword evidence="4" id="KW-0328">Glycosyltransferase</keyword>
<dbReference type="EMBL" id="JBHSNM010000008">
    <property type="protein sequence ID" value="MFC5571462.1"/>
    <property type="molecule type" value="Genomic_DNA"/>
</dbReference>
<comment type="caution">
    <text evidence="4">The sequence shown here is derived from an EMBL/GenBank/DDBJ whole genome shotgun (WGS) entry which is preliminary data.</text>
</comment>
<dbReference type="PANTHER" id="PTHR45947:SF3">
    <property type="entry name" value="SULFOQUINOVOSYL TRANSFERASE SQD2"/>
    <property type="match status" value="1"/>
</dbReference>
<dbReference type="PANTHER" id="PTHR45947">
    <property type="entry name" value="SULFOQUINOVOSYL TRANSFERASE SQD2"/>
    <property type="match status" value="1"/>
</dbReference>
<dbReference type="Gene3D" id="3.40.50.2000">
    <property type="entry name" value="Glycogen Phosphorylase B"/>
    <property type="match status" value="2"/>
</dbReference>
<evidence type="ECO:0000256" key="1">
    <source>
        <dbReference type="SAM" id="Coils"/>
    </source>
</evidence>
<evidence type="ECO:0000313" key="4">
    <source>
        <dbReference type="EMBL" id="MFC5571462.1"/>
    </source>
</evidence>
<dbReference type="EC" id="2.4.-.-" evidence="4"/>
<dbReference type="CDD" id="cd03801">
    <property type="entry name" value="GT4_PimA-like"/>
    <property type="match status" value="1"/>
</dbReference>
<feature type="region of interest" description="Disordered" evidence="2">
    <location>
        <begin position="89"/>
        <end position="108"/>
    </location>
</feature>
<dbReference type="Proteomes" id="UP001596036">
    <property type="component" value="Unassembled WGS sequence"/>
</dbReference>